<proteinExistence type="inferred from homology"/>
<evidence type="ECO:0000256" key="5">
    <source>
        <dbReference type="ARBA" id="ARBA00022475"/>
    </source>
</evidence>
<comment type="function">
    <text evidence="10">FliM is one of three proteins (FliG, FliN, FliM) that forms the rotor-mounted switch complex (C ring), located at the base of the basal body. This complex interacts with the CheY and CheZ chemotaxis proteins, in addition to contacting components of the motor that determine the direction of flagellar rotation.</text>
</comment>
<dbReference type="GO" id="GO:0005886">
    <property type="term" value="C:plasma membrane"/>
    <property type="evidence" value="ECO:0007669"/>
    <property type="project" value="UniProtKB-SubCell"/>
</dbReference>
<evidence type="ECO:0000256" key="1">
    <source>
        <dbReference type="ARBA" id="ARBA00004117"/>
    </source>
</evidence>
<evidence type="ECO:0000256" key="4">
    <source>
        <dbReference type="ARBA" id="ARBA00021898"/>
    </source>
</evidence>
<evidence type="ECO:0000256" key="10">
    <source>
        <dbReference type="ARBA" id="ARBA00025044"/>
    </source>
</evidence>
<keyword evidence="5" id="KW-1003">Cell membrane</keyword>
<evidence type="ECO:0000256" key="6">
    <source>
        <dbReference type="ARBA" id="ARBA00022500"/>
    </source>
</evidence>
<keyword evidence="7" id="KW-0283">Flagellar rotation</keyword>
<dbReference type="Proteomes" id="UP000535501">
    <property type="component" value="Unassembled WGS sequence"/>
</dbReference>
<gene>
    <name evidence="12" type="ORF">HNQ75_001844</name>
</gene>
<keyword evidence="6" id="KW-0145">Chemotaxis</keyword>
<evidence type="ECO:0000256" key="8">
    <source>
        <dbReference type="ARBA" id="ARBA00023136"/>
    </source>
</evidence>
<dbReference type="Pfam" id="PF01052">
    <property type="entry name" value="FliMN_C"/>
    <property type="match status" value="1"/>
</dbReference>
<comment type="caution">
    <text evidence="12">The sequence shown here is derived from an EMBL/GenBank/DDBJ whole genome shotgun (WGS) entry which is preliminary data.</text>
</comment>
<keyword evidence="12" id="KW-0966">Cell projection</keyword>
<accession>A0A7W9YZE9</accession>
<organism evidence="12 13">
    <name type="scientific">Pseudorhizobium flavum</name>
    <dbReference type="NCBI Taxonomy" id="1335061"/>
    <lineage>
        <taxon>Bacteria</taxon>
        <taxon>Pseudomonadati</taxon>
        <taxon>Pseudomonadota</taxon>
        <taxon>Alphaproteobacteria</taxon>
        <taxon>Hyphomicrobiales</taxon>
        <taxon>Rhizobiaceae</taxon>
        <taxon>Rhizobium/Agrobacterium group</taxon>
        <taxon>Pseudorhizobium</taxon>
    </lineage>
</organism>
<evidence type="ECO:0000313" key="13">
    <source>
        <dbReference type="Proteomes" id="UP000535501"/>
    </source>
</evidence>
<keyword evidence="13" id="KW-1185">Reference proteome</keyword>
<dbReference type="EMBL" id="JACHEJ010000003">
    <property type="protein sequence ID" value="MBB6179876.1"/>
    <property type="molecule type" value="Genomic_DNA"/>
</dbReference>
<evidence type="ECO:0000259" key="11">
    <source>
        <dbReference type="Pfam" id="PF01052"/>
    </source>
</evidence>
<evidence type="ECO:0000256" key="3">
    <source>
        <dbReference type="ARBA" id="ARBA00011049"/>
    </source>
</evidence>
<dbReference type="InterPro" id="IPR001543">
    <property type="entry name" value="FliN-like_C"/>
</dbReference>
<sequence length="318" mass="35041">MMTTTEAREFSPAPIDFALLARLTGGLGDRKTIEKISADFGRLYADFLPDVFNSETGISIDVTYTGCSSGLMTDLVTDLGDTLTLADGSLRNWSPNFVLACGNSFIIALMERMLGALPETIEQPFERPLSEIELDLAQMVLGKMGEVLRSGVNAQGGFEAILERSHNFEDRPQPDEAIPAEFGVAIRLAIEIGKVTSELALVIPQRAFLKTKVVMPKAKGQSSKTKEEWHERITEQVRRSHVTLEARVRLQTLTLGTISRLAAGDVIAFQDKKDVTVQVRANGMDMYACELGRSGERYTVRVKDNISTDDEILDHLMG</sequence>
<name>A0A7W9YZE9_9HYPH</name>
<reference evidence="12 13" key="1">
    <citation type="submission" date="2020-08" db="EMBL/GenBank/DDBJ databases">
        <title>Genomic Encyclopedia of Type Strains, Phase IV (KMG-IV): sequencing the most valuable type-strain genomes for metagenomic binning, comparative biology and taxonomic classification.</title>
        <authorList>
            <person name="Goeker M."/>
        </authorList>
    </citation>
    <scope>NUCLEOTIDE SEQUENCE [LARGE SCALE GENOMIC DNA]</scope>
    <source>
        <strain evidence="12 13">DSM 102134</strain>
    </source>
</reference>
<keyword evidence="12" id="KW-0969">Cilium</keyword>
<dbReference type="Gene3D" id="2.30.330.10">
    <property type="entry name" value="SpoA-like"/>
    <property type="match status" value="1"/>
</dbReference>
<keyword evidence="8" id="KW-0472">Membrane</keyword>
<dbReference type="InterPro" id="IPR036429">
    <property type="entry name" value="SpoA-like_sf"/>
</dbReference>
<dbReference type="GO" id="GO:0009425">
    <property type="term" value="C:bacterial-type flagellum basal body"/>
    <property type="evidence" value="ECO:0007669"/>
    <property type="project" value="UniProtKB-SubCell"/>
</dbReference>
<dbReference type="GO" id="GO:0050918">
    <property type="term" value="P:positive chemotaxis"/>
    <property type="evidence" value="ECO:0007669"/>
    <property type="project" value="TreeGrafter"/>
</dbReference>
<evidence type="ECO:0000313" key="12">
    <source>
        <dbReference type="EMBL" id="MBB6179876.1"/>
    </source>
</evidence>
<dbReference type="InterPro" id="IPR028976">
    <property type="entry name" value="CheC-like_sf"/>
</dbReference>
<evidence type="ECO:0000256" key="9">
    <source>
        <dbReference type="ARBA" id="ARBA00023143"/>
    </source>
</evidence>
<keyword evidence="12" id="KW-0282">Flagellum</keyword>
<dbReference type="GO" id="GO:0071978">
    <property type="term" value="P:bacterial-type flagellum-dependent swarming motility"/>
    <property type="evidence" value="ECO:0007669"/>
    <property type="project" value="TreeGrafter"/>
</dbReference>
<comment type="subcellular location">
    <subcellularLocation>
        <location evidence="1">Bacterial flagellum basal body</location>
    </subcellularLocation>
    <subcellularLocation>
        <location evidence="2">Cell membrane</location>
        <topology evidence="2">Peripheral membrane protein</topology>
    </subcellularLocation>
</comment>
<dbReference type="PANTHER" id="PTHR30034">
    <property type="entry name" value="FLAGELLAR MOTOR SWITCH PROTEIN FLIM"/>
    <property type="match status" value="1"/>
</dbReference>
<dbReference type="PANTHER" id="PTHR30034:SF6">
    <property type="entry name" value="YOP PROTEINS TRANSLOCATION PROTEIN Q"/>
    <property type="match status" value="1"/>
</dbReference>
<protein>
    <recommendedName>
        <fullName evidence="4">Flagellar motor switch protein FliM</fullName>
    </recommendedName>
</protein>
<dbReference type="AlphaFoldDB" id="A0A7W9YZE9"/>
<keyword evidence="9" id="KW-0975">Bacterial flagellum</keyword>
<feature type="domain" description="Flagellar motor switch protein FliN-like C-terminal" evidence="11">
    <location>
        <begin position="235"/>
        <end position="306"/>
    </location>
</feature>
<dbReference type="SUPFAM" id="SSF101801">
    <property type="entry name" value="Surface presentation of antigens (SPOA)"/>
    <property type="match status" value="1"/>
</dbReference>
<evidence type="ECO:0000256" key="7">
    <source>
        <dbReference type="ARBA" id="ARBA00022779"/>
    </source>
</evidence>
<evidence type="ECO:0000256" key="2">
    <source>
        <dbReference type="ARBA" id="ARBA00004202"/>
    </source>
</evidence>
<comment type="similarity">
    <text evidence="3">Belongs to the FliM family.</text>
</comment>
<dbReference type="Gene3D" id="3.40.1550.10">
    <property type="entry name" value="CheC-like"/>
    <property type="match status" value="1"/>
</dbReference>